<protein>
    <submittedName>
        <fullName evidence="1">Uncharacterized protein</fullName>
    </submittedName>
</protein>
<dbReference type="RefSeq" id="WP_264086002.1">
    <property type="nucleotide sequence ID" value="NZ_JADBEK010000001.1"/>
</dbReference>
<keyword evidence="2" id="KW-1185">Reference proteome</keyword>
<accession>A0ABR9M280</accession>
<comment type="caution">
    <text evidence="1">The sequence shown here is derived from an EMBL/GenBank/DDBJ whole genome shotgun (WGS) entry which is preliminary data.</text>
</comment>
<evidence type="ECO:0000313" key="1">
    <source>
        <dbReference type="EMBL" id="MBE1586988.1"/>
    </source>
</evidence>
<sequence length="40" mass="4218">MPFAWISVSASASPAASHHPPIESTGPHLLINVYSEGAWT</sequence>
<proteinExistence type="predicted"/>
<gene>
    <name evidence="1" type="ORF">H4W80_005246</name>
</gene>
<organism evidence="1 2">
    <name type="scientific">Nonomuraea angiospora</name>
    <dbReference type="NCBI Taxonomy" id="46172"/>
    <lineage>
        <taxon>Bacteria</taxon>
        <taxon>Bacillati</taxon>
        <taxon>Actinomycetota</taxon>
        <taxon>Actinomycetes</taxon>
        <taxon>Streptosporangiales</taxon>
        <taxon>Streptosporangiaceae</taxon>
        <taxon>Nonomuraea</taxon>
    </lineage>
</organism>
<name>A0ABR9M280_9ACTN</name>
<dbReference type="EMBL" id="JADBEK010000001">
    <property type="protein sequence ID" value="MBE1586988.1"/>
    <property type="molecule type" value="Genomic_DNA"/>
</dbReference>
<reference evidence="1 2" key="1">
    <citation type="submission" date="2020-10" db="EMBL/GenBank/DDBJ databases">
        <title>Sequencing the genomes of 1000 actinobacteria strains.</title>
        <authorList>
            <person name="Klenk H.-P."/>
        </authorList>
    </citation>
    <scope>NUCLEOTIDE SEQUENCE [LARGE SCALE GENOMIC DNA]</scope>
    <source>
        <strain evidence="1 2">DSM 43173</strain>
    </source>
</reference>
<dbReference type="Proteomes" id="UP000633509">
    <property type="component" value="Unassembled WGS sequence"/>
</dbReference>
<evidence type="ECO:0000313" key="2">
    <source>
        <dbReference type="Proteomes" id="UP000633509"/>
    </source>
</evidence>